<feature type="region of interest" description="Disordered" evidence="1">
    <location>
        <begin position="288"/>
        <end position="312"/>
    </location>
</feature>
<protein>
    <submittedName>
        <fullName evidence="2">Uncharacterized protein</fullName>
    </submittedName>
</protein>
<organism evidence="2 3">
    <name type="scientific">Smittium simulii</name>
    <dbReference type="NCBI Taxonomy" id="133385"/>
    <lineage>
        <taxon>Eukaryota</taxon>
        <taxon>Fungi</taxon>
        <taxon>Fungi incertae sedis</taxon>
        <taxon>Zoopagomycota</taxon>
        <taxon>Kickxellomycotina</taxon>
        <taxon>Harpellomycetes</taxon>
        <taxon>Harpellales</taxon>
        <taxon>Legeriomycetaceae</taxon>
        <taxon>Smittium</taxon>
    </lineage>
</organism>
<evidence type="ECO:0000313" key="3">
    <source>
        <dbReference type="Proteomes" id="UP000245383"/>
    </source>
</evidence>
<feature type="compositionally biased region" description="Basic and acidic residues" evidence="1">
    <location>
        <begin position="117"/>
        <end position="126"/>
    </location>
</feature>
<sequence>MLCLKKNYYPGASIYKVSSIGKKKNIEASVSLNLGDKIAEIFETQEKLDKAAAKAKPKPKTPLEIRAASLKKAKAQSLSSNKPTLSRTSDINTNPECSQTSDISTDPDSGINNPNGKELHNKESEIKSQSQLINNSSENLATLDSTITTRNSTTETTNLSAANSSLDTTPPSTRITANPLIIAPTKVDSLYTQTNISTSKEISVNTANNPIDFNHKNKNQSASADSTLPKNSTKLKNSKKDITPNIKNLKKEQNINHIDSKPAIKAVDKKQLVKKRNQGLQALLNKKKKETQNTNDSNSPGKYSLTDFLNTL</sequence>
<feature type="compositionally biased region" description="Polar residues" evidence="1">
    <location>
        <begin position="219"/>
        <end position="235"/>
    </location>
</feature>
<feature type="compositionally biased region" description="Polar residues" evidence="1">
    <location>
        <begin position="161"/>
        <end position="176"/>
    </location>
</feature>
<evidence type="ECO:0000313" key="2">
    <source>
        <dbReference type="EMBL" id="PVU93454.1"/>
    </source>
</evidence>
<accession>A0A2T9YMF4</accession>
<dbReference type="AlphaFoldDB" id="A0A2T9YMF4"/>
<name>A0A2T9YMF4_9FUNG</name>
<reference evidence="2 3" key="1">
    <citation type="journal article" date="2018" name="MBio">
        <title>Comparative Genomics Reveals the Core Gene Toolbox for the Fungus-Insect Symbiosis.</title>
        <authorList>
            <person name="Wang Y."/>
            <person name="Stata M."/>
            <person name="Wang W."/>
            <person name="Stajich J.E."/>
            <person name="White M.M."/>
            <person name="Moncalvo J.M."/>
        </authorList>
    </citation>
    <scope>NUCLEOTIDE SEQUENCE [LARGE SCALE GENOMIC DNA]</scope>
    <source>
        <strain evidence="2 3">SWE-8-4</strain>
    </source>
</reference>
<feature type="region of interest" description="Disordered" evidence="1">
    <location>
        <begin position="207"/>
        <end position="243"/>
    </location>
</feature>
<feature type="region of interest" description="Disordered" evidence="1">
    <location>
        <begin position="69"/>
        <end position="131"/>
    </location>
</feature>
<gene>
    <name evidence="2" type="ORF">BB561_003267</name>
</gene>
<feature type="compositionally biased region" description="Polar residues" evidence="1">
    <location>
        <begin position="83"/>
        <end position="115"/>
    </location>
</feature>
<comment type="caution">
    <text evidence="2">The sequence shown here is derived from an EMBL/GenBank/DDBJ whole genome shotgun (WGS) entry which is preliminary data.</text>
</comment>
<proteinExistence type="predicted"/>
<dbReference type="Proteomes" id="UP000245383">
    <property type="component" value="Unassembled WGS sequence"/>
</dbReference>
<feature type="compositionally biased region" description="Low complexity" evidence="1">
    <location>
        <begin position="143"/>
        <end position="160"/>
    </location>
</feature>
<dbReference type="EMBL" id="MBFR01000128">
    <property type="protein sequence ID" value="PVU93454.1"/>
    <property type="molecule type" value="Genomic_DNA"/>
</dbReference>
<keyword evidence="3" id="KW-1185">Reference proteome</keyword>
<evidence type="ECO:0000256" key="1">
    <source>
        <dbReference type="SAM" id="MobiDB-lite"/>
    </source>
</evidence>
<feature type="compositionally biased region" description="Polar residues" evidence="1">
    <location>
        <begin position="292"/>
        <end position="312"/>
    </location>
</feature>
<feature type="region of interest" description="Disordered" evidence="1">
    <location>
        <begin position="143"/>
        <end position="177"/>
    </location>
</feature>